<dbReference type="EMBL" id="AJWK01005743">
    <property type="status" value="NOT_ANNOTATED_CDS"/>
    <property type="molecule type" value="Genomic_DNA"/>
</dbReference>
<dbReference type="SUPFAM" id="SSF57196">
    <property type="entry name" value="EGF/Laminin"/>
    <property type="match status" value="2"/>
</dbReference>
<dbReference type="AlphaFoldDB" id="A0A1B0GHW6"/>
<evidence type="ECO:0000256" key="6">
    <source>
        <dbReference type="PROSITE-ProRule" id="PRU00076"/>
    </source>
</evidence>
<dbReference type="GO" id="GO:0008201">
    <property type="term" value="F:heparin binding"/>
    <property type="evidence" value="ECO:0007669"/>
    <property type="project" value="TreeGrafter"/>
</dbReference>
<dbReference type="InterPro" id="IPR048287">
    <property type="entry name" value="TSPN-like_N"/>
</dbReference>
<dbReference type="Gene3D" id="2.10.70.10">
    <property type="entry name" value="Complement Module, domain 1"/>
    <property type="match status" value="2"/>
</dbReference>
<dbReference type="GO" id="GO:0005615">
    <property type="term" value="C:extracellular space"/>
    <property type="evidence" value="ECO:0007669"/>
    <property type="project" value="TreeGrafter"/>
</dbReference>
<feature type="domain" description="EGF-like" evidence="8">
    <location>
        <begin position="437"/>
        <end position="482"/>
    </location>
</feature>
<dbReference type="PROSITE" id="PS01187">
    <property type="entry name" value="EGF_CA"/>
    <property type="match status" value="4"/>
</dbReference>
<dbReference type="InterPro" id="IPR000152">
    <property type="entry name" value="EGF-type_Asp/Asn_hydroxyl_site"/>
</dbReference>
<feature type="disulfide bond" evidence="6">
    <location>
        <begin position="745"/>
        <end position="754"/>
    </location>
</feature>
<feature type="domain" description="EGF-like" evidence="8">
    <location>
        <begin position="397"/>
        <end position="436"/>
    </location>
</feature>
<dbReference type="PROSITE" id="PS00010">
    <property type="entry name" value="ASX_HYDROXYL"/>
    <property type="match status" value="8"/>
</dbReference>
<dbReference type="Proteomes" id="UP000092461">
    <property type="component" value="Unassembled WGS sequence"/>
</dbReference>
<dbReference type="PANTHER" id="PTHR24042:SF5">
    <property type="entry name" value="EGF-LIKE CALCIUM-BINDING DOMAIN-CONTAINING PROTEIN"/>
    <property type="match status" value="1"/>
</dbReference>
<dbReference type="InterPro" id="IPR009030">
    <property type="entry name" value="Growth_fac_rcpt_cys_sf"/>
</dbReference>
<keyword evidence="2" id="KW-0732">Signal</keyword>
<keyword evidence="3" id="KW-0677">Repeat</keyword>
<dbReference type="SMART" id="SM00214">
    <property type="entry name" value="VWC"/>
    <property type="match status" value="4"/>
</dbReference>
<proteinExistence type="predicted"/>
<evidence type="ECO:0000256" key="5">
    <source>
        <dbReference type="ARBA" id="ARBA00023180"/>
    </source>
</evidence>
<dbReference type="EMBL" id="GITU01007344">
    <property type="protein sequence ID" value="MBC1176047.1"/>
    <property type="molecule type" value="Transcribed_RNA"/>
</dbReference>
<dbReference type="PANTHER" id="PTHR24042">
    <property type="entry name" value="NEL HOMOLOG"/>
    <property type="match status" value="1"/>
</dbReference>
<evidence type="ECO:0000256" key="2">
    <source>
        <dbReference type="ARBA" id="ARBA00022729"/>
    </source>
</evidence>
<dbReference type="Pfam" id="PF12947">
    <property type="entry name" value="EGF_3"/>
    <property type="match status" value="2"/>
</dbReference>
<dbReference type="SMART" id="SM00210">
    <property type="entry name" value="TSPN"/>
    <property type="match status" value="1"/>
</dbReference>
<dbReference type="InterPro" id="IPR051586">
    <property type="entry name" value="PKC-binding_NELL"/>
</dbReference>
<name>A0A1B0GHW6_LUTLO</name>
<dbReference type="VEuPathDB" id="VectorBase:LLONM1_001773"/>
<dbReference type="PROSITE" id="PS50026">
    <property type="entry name" value="EGF_3"/>
    <property type="match status" value="8"/>
</dbReference>
<reference evidence="12" key="1">
    <citation type="submission" date="2012-05" db="EMBL/GenBank/DDBJ databases">
        <title>Whole Genome Assembly of Lutzomyia longipalpis.</title>
        <authorList>
            <person name="Richards S."/>
            <person name="Qu C."/>
            <person name="Dillon R."/>
            <person name="Worley K."/>
            <person name="Scherer S."/>
            <person name="Batterton M."/>
            <person name="Taylor A."/>
            <person name="Hawes A."/>
            <person name="Hernandez B."/>
            <person name="Kovar C."/>
            <person name="Mandapat C."/>
            <person name="Pham C."/>
            <person name="Qu C."/>
            <person name="Jing C."/>
            <person name="Bess C."/>
            <person name="Bandaranaike D."/>
            <person name="Ngo D."/>
            <person name="Ongeri F."/>
            <person name="Arias F."/>
            <person name="Lara F."/>
            <person name="Weissenberger G."/>
            <person name="Kamau G."/>
            <person name="Han H."/>
            <person name="Shen H."/>
            <person name="Dinh H."/>
            <person name="Khalil I."/>
            <person name="Jones J."/>
            <person name="Shafer J."/>
            <person name="Jayaseelan J."/>
            <person name="Quiroz J."/>
            <person name="Blankenburg K."/>
            <person name="Nguyen L."/>
            <person name="Jackson L."/>
            <person name="Francisco L."/>
            <person name="Tang L.-Y."/>
            <person name="Pu L.-L."/>
            <person name="Perales L."/>
            <person name="Lorensuhewa L."/>
            <person name="Munidasa M."/>
            <person name="Coyle M."/>
            <person name="Taylor M."/>
            <person name="Puazo M."/>
            <person name="Firestine M."/>
            <person name="Scheel M."/>
            <person name="Javaid M."/>
            <person name="Wang M."/>
            <person name="Li M."/>
            <person name="Tabassum N."/>
            <person name="Saada N."/>
            <person name="Osuji N."/>
            <person name="Aqrawi P."/>
            <person name="Fu Q."/>
            <person name="Thornton R."/>
            <person name="Raj R."/>
            <person name="Goodspeed R."/>
            <person name="Mata R."/>
            <person name="Najjar R."/>
            <person name="Gubbala S."/>
            <person name="Lee S."/>
            <person name="Denson S."/>
            <person name="Patil S."/>
            <person name="Macmil S."/>
            <person name="Qi S."/>
            <person name="Matskevitch T."/>
            <person name="Palculict T."/>
            <person name="Mathew T."/>
            <person name="Vee V."/>
            <person name="Velamala V."/>
            <person name="Korchina V."/>
            <person name="Cai W."/>
            <person name="Liu W."/>
            <person name="Dai W."/>
            <person name="Zou X."/>
            <person name="Zhu Y."/>
            <person name="Zhang Y."/>
            <person name="Wu Y.-Q."/>
            <person name="Xin Y."/>
            <person name="Nazarath L."/>
            <person name="Kovar C."/>
            <person name="Han Y."/>
            <person name="Muzny D."/>
            <person name="Gibbs R."/>
        </authorList>
    </citation>
    <scope>NUCLEOTIDE SEQUENCE [LARGE SCALE GENOMIC DNA]</scope>
    <source>
        <strain evidence="12">Jacobina</strain>
    </source>
</reference>
<sequence>MWGIMNPARGLTTPLRGYSRCVSIDIRGQWRQFIDQIPICTGMVVSGGAYGASALDPGIDLLEALNLYTNYSFYDGVSLSEDPQQRIAYHLQSGHRNLLLPASVYIRAANSIRKTNEFTLAAHLRQDRDNSGSIIAFSSGANRYLELQSSGRRDELRFHFTYTTSEGVPQVHVESFPKVIIDDNKWHKIALSVSGSEIQLLIDCHPLYRRGFIQDARVIPSSYGYLTQCPHLDTHCPTCGQFSHLQSSVEELRQSLEDLKKRLVAAESRVLELQECDCRKSCVLENGTRKEDGETWDVGCEVYKCDRGNISHGARVCDPLPCKHPVTFENECCPKCLKKCFIKKQEFEHGERQILGCRNCSCIDGNMKCDILECPKLSCPKEMQFSVTDECCKFCPGDDYCSKGHACHTNATCLNLNTKYTCTCRPGFQGDGFHCEDIDECAQQGGLTGNHCHLNTRCVNTSGSYVCECLPGYRRLDKFNCVEIDECATGQHACHANAECINTQGSYHCRCRPGYTGDGYDCKRDDYCSKGHACHTNATCLNLNTKYTCTCRPGFQGDGFHCEDIDECAQQGGLTGNHCHLNTRCVNTSGSYVCECLPGYRRLDKFNCVEIDECATGQHACHANAECINTQGSYHCRCRPGYTAVCNQTCLNGGQCVAPGVCSCRVGFVGASCEQDLDECATGMHGCRESSVCVNMPGWYYCKCKPGFRTRDTDCVDIDECRHGTHSCHPTAGCVNTEGHFECHCPPAEEDPNCRLSCMFEDNEIPDGASVSPENQPCKVCTCERGVISCKDKPCNCSAWRGGVGRDLCCPQCDPKESCQHQELKHVVFQSGEQWIYQCQTCECLYGEFDCWKLECPPLTCSNPLPLQPGDCCPRCEDDPCNFFSNQTSGTTSTGKPCSYQGHAIASGQTFNDPSSQCTTCACKDGRLCCSFGSSCADPDDHYGPTVTQASHGHLASETTSTETPTTAISITSLLRPIQGRPFLTTRMPGV</sequence>
<feature type="domain" description="EGF-like" evidence="8">
    <location>
        <begin position="524"/>
        <end position="563"/>
    </location>
</feature>
<dbReference type="CDD" id="cd00054">
    <property type="entry name" value="EGF_CA"/>
    <property type="match status" value="7"/>
</dbReference>
<dbReference type="PROSITE" id="PS01208">
    <property type="entry name" value="VWFC_1"/>
    <property type="match status" value="2"/>
</dbReference>
<dbReference type="Gene3D" id="2.60.120.200">
    <property type="match status" value="1"/>
</dbReference>
<feature type="domain" description="EGF-like" evidence="8">
    <location>
        <begin position="610"/>
        <end position="647"/>
    </location>
</feature>
<feature type="domain" description="EGF-like" evidence="8">
    <location>
        <begin position="483"/>
        <end position="523"/>
    </location>
</feature>
<feature type="domain" description="EGF-like" evidence="8">
    <location>
        <begin position="676"/>
        <end position="716"/>
    </location>
</feature>
<keyword evidence="1 6" id="KW-0245">EGF-like domain</keyword>
<evidence type="ECO:0000256" key="7">
    <source>
        <dbReference type="SAM" id="Coils"/>
    </source>
</evidence>
<organism evidence="11 12">
    <name type="scientific">Lutzomyia longipalpis</name>
    <name type="common">Sand fly</name>
    <dbReference type="NCBI Taxonomy" id="7200"/>
    <lineage>
        <taxon>Eukaryota</taxon>
        <taxon>Metazoa</taxon>
        <taxon>Ecdysozoa</taxon>
        <taxon>Arthropoda</taxon>
        <taxon>Hexapoda</taxon>
        <taxon>Insecta</taxon>
        <taxon>Pterygota</taxon>
        <taxon>Neoptera</taxon>
        <taxon>Endopterygota</taxon>
        <taxon>Diptera</taxon>
        <taxon>Nematocera</taxon>
        <taxon>Psychodoidea</taxon>
        <taxon>Psychodidae</taxon>
        <taxon>Lutzomyia</taxon>
        <taxon>Lutzomyia</taxon>
    </lineage>
</organism>
<dbReference type="EMBL" id="AJWK01005742">
    <property type="status" value="NOT_ANNOTATED_CDS"/>
    <property type="molecule type" value="Genomic_DNA"/>
</dbReference>
<dbReference type="SMART" id="SM00179">
    <property type="entry name" value="EGF_CA"/>
    <property type="match status" value="8"/>
</dbReference>
<dbReference type="PROSITE" id="PS50184">
    <property type="entry name" value="VWFC_2"/>
    <property type="match status" value="2"/>
</dbReference>
<dbReference type="SMART" id="SM00181">
    <property type="entry name" value="EGF"/>
    <property type="match status" value="9"/>
</dbReference>
<dbReference type="PROSITE" id="PS00022">
    <property type="entry name" value="EGF_1"/>
    <property type="match status" value="1"/>
</dbReference>
<dbReference type="InterPro" id="IPR001007">
    <property type="entry name" value="VWF_dom"/>
</dbReference>
<protein>
    <submittedName>
        <fullName evidence="10 11">Uncharacterized protein</fullName>
    </submittedName>
</protein>
<evidence type="ECO:0000256" key="4">
    <source>
        <dbReference type="ARBA" id="ARBA00023157"/>
    </source>
</evidence>
<evidence type="ECO:0000313" key="10">
    <source>
        <dbReference type="EMBL" id="MBC1176047.1"/>
    </source>
</evidence>
<dbReference type="InterPro" id="IPR013320">
    <property type="entry name" value="ConA-like_dom_sf"/>
</dbReference>
<keyword evidence="7" id="KW-0175">Coiled coil</keyword>
<dbReference type="InterPro" id="IPR000742">
    <property type="entry name" value="EGF"/>
</dbReference>
<dbReference type="InterPro" id="IPR024731">
    <property type="entry name" value="NELL2-like_EGF"/>
</dbReference>
<evidence type="ECO:0000313" key="11">
    <source>
        <dbReference type="EnsemblMetazoa" id="LLOJ001677-PA"/>
    </source>
</evidence>
<dbReference type="Gene3D" id="2.10.25.10">
    <property type="entry name" value="Laminin"/>
    <property type="match status" value="9"/>
</dbReference>
<dbReference type="Gene3D" id="6.20.200.20">
    <property type="match status" value="2"/>
</dbReference>
<dbReference type="Pfam" id="PF00093">
    <property type="entry name" value="VWC"/>
    <property type="match status" value="1"/>
</dbReference>
<dbReference type="EnsemblMetazoa" id="LLOJ001677-RA">
    <property type="protein sequence ID" value="LLOJ001677-PA"/>
    <property type="gene ID" value="LLOJ001677"/>
</dbReference>
<dbReference type="InterPro" id="IPR001881">
    <property type="entry name" value="EGF-like_Ca-bd_dom"/>
</dbReference>
<keyword evidence="12" id="KW-1185">Reference proteome</keyword>
<evidence type="ECO:0000259" key="8">
    <source>
        <dbReference type="PROSITE" id="PS50026"/>
    </source>
</evidence>
<evidence type="ECO:0000256" key="1">
    <source>
        <dbReference type="ARBA" id="ARBA00022536"/>
    </source>
</evidence>
<evidence type="ECO:0000313" key="12">
    <source>
        <dbReference type="Proteomes" id="UP000092461"/>
    </source>
</evidence>
<dbReference type="SUPFAM" id="SSF57603">
    <property type="entry name" value="FnI-like domain"/>
    <property type="match status" value="3"/>
</dbReference>
<dbReference type="InterPro" id="IPR018097">
    <property type="entry name" value="EGF_Ca-bd_CS"/>
</dbReference>
<dbReference type="SUPFAM" id="SSF57184">
    <property type="entry name" value="Growth factor receptor domain"/>
    <property type="match status" value="2"/>
</dbReference>
<feature type="domain" description="EGF-like" evidence="8">
    <location>
        <begin position="717"/>
        <end position="755"/>
    </location>
</feature>
<reference evidence="10" key="2">
    <citation type="journal article" date="2020" name="BMC">
        <title>Leishmania infection induces a limited differential gene expression in the sand fly midgut.</title>
        <authorList>
            <person name="Coutinho-Abreu I.V."/>
            <person name="Serafim T.D."/>
            <person name="Meneses C."/>
            <person name="Kamhawi S."/>
            <person name="Oliveira F."/>
            <person name="Valenzuela J.G."/>
        </authorList>
    </citation>
    <scope>NUCLEOTIDE SEQUENCE</scope>
    <source>
        <strain evidence="10">Jacobina</strain>
        <tissue evidence="10">Midgut</tissue>
    </source>
</reference>
<dbReference type="VEuPathDB" id="VectorBase:LLOJ001677"/>
<accession>A0A1B0GHW6</accession>
<evidence type="ECO:0000256" key="3">
    <source>
        <dbReference type="ARBA" id="ARBA00022737"/>
    </source>
</evidence>
<feature type="domain" description="VWFC" evidence="9">
    <location>
        <begin position="338"/>
        <end position="396"/>
    </location>
</feature>
<dbReference type="InterPro" id="IPR049883">
    <property type="entry name" value="NOTCH1_EGF-like"/>
</dbReference>
<keyword evidence="5" id="KW-0325">Glycoprotein</keyword>
<dbReference type="PROSITE" id="PS01186">
    <property type="entry name" value="EGF_2"/>
    <property type="match status" value="7"/>
</dbReference>
<keyword evidence="4 6" id="KW-1015">Disulfide bond</keyword>
<dbReference type="FunFam" id="2.10.25.10:FF:000038">
    <property type="entry name" value="Fibrillin 2"/>
    <property type="match status" value="8"/>
</dbReference>
<comment type="caution">
    <text evidence="6">Lacks conserved residue(s) required for the propagation of feature annotation.</text>
</comment>
<reference evidence="11" key="3">
    <citation type="submission" date="2020-05" db="UniProtKB">
        <authorList>
            <consortium name="EnsemblMetazoa"/>
        </authorList>
    </citation>
    <scope>IDENTIFICATION</scope>
    <source>
        <strain evidence="11">Jacobina</strain>
    </source>
</reference>
<dbReference type="GO" id="GO:0005509">
    <property type="term" value="F:calcium ion binding"/>
    <property type="evidence" value="ECO:0007669"/>
    <property type="project" value="InterPro"/>
</dbReference>
<feature type="coiled-coil region" evidence="7">
    <location>
        <begin position="242"/>
        <end position="276"/>
    </location>
</feature>
<dbReference type="Pfam" id="PF07645">
    <property type="entry name" value="EGF_CA"/>
    <property type="match status" value="6"/>
</dbReference>
<evidence type="ECO:0000259" key="9">
    <source>
        <dbReference type="PROSITE" id="PS50184"/>
    </source>
</evidence>
<dbReference type="SUPFAM" id="SSF49899">
    <property type="entry name" value="Concanavalin A-like lectins/glucanases"/>
    <property type="match status" value="1"/>
</dbReference>
<feature type="domain" description="VWFC" evidence="9">
    <location>
        <begin position="817"/>
        <end position="877"/>
    </location>
</feature>
<feature type="domain" description="EGF-like" evidence="8">
    <location>
        <begin position="564"/>
        <end position="609"/>
    </location>
</feature>